<dbReference type="Pfam" id="PF00069">
    <property type="entry name" value="Pkinase"/>
    <property type="match status" value="1"/>
</dbReference>
<protein>
    <recommendedName>
        <fullName evidence="12">Protein kinase domain-containing protein</fullName>
    </recommendedName>
</protein>
<evidence type="ECO:0000259" key="12">
    <source>
        <dbReference type="PROSITE" id="PS50011"/>
    </source>
</evidence>
<dbReference type="SMART" id="SM00220">
    <property type="entry name" value="S_TKc"/>
    <property type="match status" value="1"/>
</dbReference>
<evidence type="ECO:0000256" key="11">
    <source>
        <dbReference type="RuleBase" id="RU000304"/>
    </source>
</evidence>
<evidence type="ECO:0000256" key="4">
    <source>
        <dbReference type="ARBA" id="ARBA00022741"/>
    </source>
</evidence>
<keyword evidence="4 8" id="KW-0547">Nucleotide-binding</keyword>
<evidence type="ECO:0000256" key="5">
    <source>
        <dbReference type="ARBA" id="ARBA00022777"/>
    </source>
</evidence>
<dbReference type="InterPro" id="IPR030616">
    <property type="entry name" value="Aur-like"/>
</dbReference>
<feature type="cross-link" description="Glycyl lysine isopeptide (Lys-Gly) (interchain with G-Cter in SUMO2)" evidence="9">
    <location>
        <position position="253"/>
    </location>
</feature>
<dbReference type="EMBL" id="MPUH01000582">
    <property type="protein sequence ID" value="OMJ77312.1"/>
    <property type="molecule type" value="Genomic_DNA"/>
</dbReference>
<dbReference type="Gene3D" id="1.10.510.10">
    <property type="entry name" value="Transferase(Phosphotransferase) domain 1"/>
    <property type="match status" value="1"/>
</dbReference>
<organism evidence="13 14">
    <name type="scientific">Stentor coeruleus</name>
    <dbReference type="NCBI Taxonomy" id="5963"/>
    <lineage>
        <taxon>Eukaryota</taxon>
        <taxon>Sar</taxon>
        <taxon>Alveolata</taxon>
        <taxon>Ciliophora</taxon>
        <taxon>Postciliodesmatophora</taxon>
        <taxon>Heterotrichea</taxon>
        <taxon>Heterotrichida</taxon>
        <taxon>Stentoridae</taxon>
        <taxon>Stentor</taxon>
    </lineage>
</organism>
<evidence type="ECO:0000256" key="6">
    <source>
        <dbReference type="ARBA" id="ARBA00022840"/>
    </source>
</evidence>
<reference evidence="13 14" key="1">
    <citation type="submission" date="2016-11" db="EMBL/GenBank/DDBJ databases">
        <title>The macronuclear genome of Stentor coeruleus: a giant cell with tiny introns.</title>
        <authorList>
            <person name="Slabodnick M."/>
            <person name="Ruby J.G."/>
            <person name="Reiff S.B."/>
            <person name="Swart E.C."/>
            <person name="Gosai S."/>
            <person name="Prabakaran S."/>
            <person name="Witkowska E."/>
            <person name="Larue G.E."/>
            <person name="Fisher S."/>
            <person name="Freeman R.M."/>
            <person name="Gunawardena J."/>
            <person name="Chu W."/>
            <person name="Stover N.A."/>
            <person name="Gregory B.D."/>
            <person name="Nowacki M."/>
            <person name="Derisi J."/>
            <person name="Roy S.W."/>
            <person name="Marshall W.F."/>
            <person name="Sood P."/>
        </authorList>
    </citation>
    <scope>NUCLEOTIDE SEQUENCE [LARGE SCALE GENOMIC DNA]</scope>
    <source>
        <strain evidence="13">WM001</strain>
    </source>
</reference>
<evidence type="ECO:0000256" key="9">
    <source>
        <dbReference type="PIRSR" id="PIRSR630616-3"/>
    </source>
</evidence>
<evidence type="ECO:0000256" key="1">
    <source>
        <dbReference type="ARBA" id="ARBA00011245"/>
    </source>
</evidence>
<dbReference type="InterPro" id="IPR008271">
    <property type="entry name" value="Ser/Thr_kinase_AS"/>
</dbReference>
<feature type="binding site" evidence="8 10">
    <location>
        <position position="156"/>
    </location>
    <ligand>
        <name>ATP</name>
        <dbReference type="ChEBI" id="CHEBI:30616"/>
    </ligand>
</feature>
<dbReference type="GO" id="GO:0005524">
    <property type="term" value="F:ATP binding"/>
    <property type="evidence" value="ECO:0007669"/>
    <property type="project" value="UniProtKB-UniRule"/>
</dbReference>
<feature type="domain" description="Protein kinase" evidence="12">
    <location>
        <begin position="127"/>
        <end position="379"/>
    </location>
</feature>
<keyword evidence="5" id="KW-0418">Kinase</keyword>
<dbReference type="PROSITE" id="PS00108">
    <property type="entry name" value="PROTEIN_KINASE_ST"/>
    <property type="match status" value="1"/>
</dbReference>
<name>A0A1R2BKL7_9CILI</name>
<feature type="active site" description="Proton acceptor" evidence="7">
    <location>
        <position position="251"/>
    </location>
</feature>
<dbReference type="FunFam" id="1.10.510.10:FF:000571">
    <property type="entry name" value="Maternal embryonic leucine zipper kinase"/>
    <property type="match status" value="1"/>
</dbReference>
<evidence type="ECO:0000256" key="10">
    <source>
        <dbReference type="PROSITE-ProRule" id="PRU10141"/>
    </source>
</evidence>
<dbReference type="InterPro" id="IPR017441">
    <property type="entry name" value="Protein_kinase_ATP_BS"/>
</dbReference>
<dbReference type="AlphaFoldDB" id="A0A1R2BKL7"/>
<evidence type="ECO:0000256" key="2">
    <source>
        <dbReference type="ARBA" id="ARBA00022527"/>
    </source>
</evidence>
<keyword evidence="2 11" id="KW-0723">Serine/threonine-protein kinase</keyword>
<dbReference type="Proteomes" id="UP000187209">
    <property type="component" value="Unassembled WGS sequence"/>
</dbReference>
<dbReference type="PANTHER" id="PTHR24350">
    <property type="entry name" value="SERINE/THREONINE-PROTEIN KINASE IAL-RELATED"/>
    <property type="match status" value="1"/>
</dbReference>
<feature type="binding site" evidence="8">
    <location>
        <begin position="255"/>
        <end position="256"/>
    </location>
    <ligand>
        <name>ATP</name>
        <dbReference type="ChEBI" id="CHEBI:30616"/>
    </ligand>
</feature>
<dbReference type="InterPro" id="IPR011009">
    <property type="entry name" value="Kinase-like_dom_sf"/>
</dbReference>
<evidence type="ECO:0000313" key="13">
    <source>
        <dbReference type="EMBL" id="OMJ77312.1"/>
    </source>
</evidence>
<evidence type="ECO:0000313" key="14">
    <source>
        <dbReference type="Proteomes" id="UP000187209"/>
    </source>
</evidence>
<feature type="binding site" evidence="8">
    <location>
        <position position="271"/>
    </location>
    <ligand>
        <name>ATP</name>
        <dbReference type="ChEBI" id="CHEBI:30616"/>
    </ligand>
</feature>
<dbReference type="GO" id="GO:0004674">
    <property type="term" value="F:protein serine/threonine kinase activity"/>
    <property type="evidence" value="ECO:0007669"/>
    <property type="project" value="UniProtKB-KW"/>
</dbReference>
<dbReference type="OrthoDB" id="290094at2759"/>
<evidence type="ECO:0000256" key="7">
    <source>
        <dbReference type="PIRSR" id="PIRSR630616-1"/>
    </source>
</evidence>
<comment type="subunit">
    <text evidence="1">Monomer.</text>
</comment>
<comment type="similarity">
    <text evidence="11">Belongs to the protein kinase superfamily.</text>
</comment>
<dbReference type="InterPro" id="IPR000719">
    <property type="entry name" value="Prot_kinase_dom"/>
</dbReference>
<evidence type="ECO:0000256" key="3">
    <source>
        <dbReference type="ARBA" id="ARBA00022679"/>
    </source>
</evidence>
<keyword evidence="14" id="KW-1185">Reference proteome</keyword>
<dbReference type="SUPFAM" id="SSF56112">
    <property type="entry name" value="Protein kinase-like (PK-like)"/>
    <property type="match status" value="1"/>
</dbReference>
<comment type="caution">
    <text evidence="13">The sequence shown here is derived from an EMBL/GenBank/DDBJ whole genome shotgun (WGS) entry which is preliminary data.</text>
</comment>
<proteinExistence type="inferred from homology"/>
<accession>A0A1R2BKL7</accession>
<evidence type="ECO:0000256" key="8">
    <source>
        <dbReference type="PIRSR" id="PIRSR630616-2"/>
    </source>
</evidence>
<dbReference type="PROSITE" id="PS00107">
    <property type="entry name" value="PROTEIN_KINASE_ATP"/>
    <property type="match status" value="1"/>
</dbReference>
<gene>
    <name evidence="13" type="ORF">SteCoe_23140</name>
</gene>
<keyword evidence="3" id="KW-0808">Transferase</keyword>
<sequence length="404" mass="46961">MVSIFSYVDSSKFWMKYSPAYESCLSQTLYLGTLKRQKNQKSGQLVKHLYQLTSTALIEMDDKGNPYKLAYPHWKLLDPFYEETSDGPNFGFRLGRKDFYAESSESLDRWIECLKKICIASTFEEDFAIIKEIGKGSSSTVYLVEDLDTRKQYAAKCVHKSLLKEKKSSFRNLIQEIKVLYELDHPNIVDLYYVYETSDCVYMIMEYFPHGDLYKRILQKKYFSEEDCAKFASALLDALDYIHSRHIVHRDLKLENIMMIGENDYEFKIIDFGLSYEGIQMQTERCGSPGYIAPEMLRKCKYNHRVDIFSAGVIMYIIITGQHPFNANSASKILSKNMKCKIKDHFMLKDRAKEFVMNLLQALPQDRPDAICFLDHPWISNMKKTSVCHFIATSSTRVGSVVIE</sequence>
<keyword evidence="6 8" id="KW-0067">ATP-binding</keyword>
<dbReference type="FunFam" id="3.30.200.20:FF:000042">
    <property type="entry name" value="Aurora kinase A"/>
    <property type="match status" value="1"/>
</dbReference>
<dbReference type="PROSITE" id="PS50011">
    <property type="entry name" value="PROTEIN_KINASE_DOM"/>
    <property type="match status" value="1"/>
</dbReference>